<sequence>MSGKWAVLLSVLAVTITLLNLAILAGQIPAMAAAHSASAGKLFDDDDFNEGLTKITRKSIRDWRTVGKRNGIDC</sequence>
<gene>
    <name evidence="1" type="ORF">SAMN05444158_7454</name>
</gene>
<accession>A0A1H2BS25</accession>
<organism evidence="1 2">
    <name type="scientific">Bradyrhizobium canariense</name>
    <dbReference type="NCBI Taxonomy" id="255045"/>
    <lineage>
        <taxon>Bacteria</taxon>
        <taxon>Pseudomonadati</taxon>
        <taxon>Pseudomonadota</taxon>
        <taxon>Alphaproteobacteria</taxon>
        <taxon>Hyphomicrobiales</taxon>
        <taxon>Nitrobacteraceae</taxon>
        <taxon>Bradyrhizobium</taxon>
    </lineage>
</organism>
<dbReference type="AlphaFoldDB" id="A0A1H2BS25"/>
<protein>
    <submittedName>
        <fullName evidence="1">Uncharacterized protein</fullName>
    </submittedName>
</protein>
<reference evidence="2" key="1">
    <citation type="submission" date="2016-10" db="EMBL/GenBank/DDBJ databases">
        <authorList>
            <person name="Varghese N."/>
            <person name="Submissions S."/>
        </authorList>
    </citation>
    <scope>NUCLEOTIDE SEQUENCE [LARGE SCALE GENOMIC DNA]</scope>
    <source>
        <strain evidence="2">GAS369</strain>
    </source>
</reference>
<evidence type="ECO:0000313" key="1">
    <source>
        <dbReference type="EMBL" id="SDT60719.1"/>
    </source>
</evidence>
<evidence type="ECO:0000313" key="2">
    <source>
        <dbReference type="Proteomes" id="UP000243904"/>
    </source>
</evidence>
<proteinExistence type="predicted"/>
<keyword evidence="2" id="KW-1185">Reference proteome</keyword>
<dbReference type="Proteomes" id="UP000243904">
    <property type="component" value="Chromosome I"/>
</dbReference>
<name>A0A1H2BS25_9BRAD</name>
<dbReference type="RefSeq" id="WP_146690868.1">
    <property type="nucleotide sequence ID" value="NZ_LT629750.1"/>
</dbReference>
<dbReference type="EMBL" id="LT629750">
    <property type="protein sequence ID" value="SDT60719.1"/>
    <property type="molecule type" value="Genomic_DNA"/>
</dbReference>